<feature type="compositionally biased region" description="Polar residues" evidence="1">
    <location>
        <begin position="1"/>
        <end position="12"/>
    </location>
</feature>
<dbReference type="Proteomes" id="UP000001055">
    <property type="component" value="Unassembled WGS sequence"/>
</dbReference>
<dbReference type="AlphaFoldDB" id="Q0U2N1"/>
<feature type="region of interest" description="Disordered" evidence="1">
    <location>
        <begin position="1"/>
        <end position="34"/>
    </location>
</feature>
<evidence type="ECO:0000313" key="2">
    <source>
        <dbReference type="EMBL" id="EAT78528.1"/>
    </source>
</evidence>
<dbReference type="KEGG" id="pno:SNOG_13903"/>
<sequence length="34" mass="3588">MAGTNLLSSQKTLPIGEQEYTPSPSAARMIAPAR</sequence>
<dbReference type="EMBL" id="CH445353">
    <property type="protein sequence ID" value="EAT78528.1"/>
    <property type="molecule type" value="Genomic_DNA"/>
</dbReference>
<dbReference type="RefSeq" id="XP_001804104.1">
    <property type="nucleotide sequence ID" value="XM_001804052.1"/>
</dbReference>
<organism evidence="2 3">
    <name type="scientific">Phaeosphaeria nodorum (strain SN15 / ATCC MYA-4574 / FGSC 10173)</name>
    <name type="common">Glume blotch fungus</name>
    <name type="synonym">Parastagonospora nodorum</name>
    <dbReference type="NCBI Taxonomy" id="321614"/>
    <lineage>
        <taxon>Eukaryota</taxon>
        <taxon>Fungi</taxon>
        <taxon>Dikarya</taxon>
        <taxon>Ascomycota</taxon>
        <taxon>Pezizomycotina</taxon>
        <taxon>Dothideomycetes</taxon>
        <taxon>Pleosporomycetidae</taxon>
        <taxon>Pleosporales</taxon>
        <taxon>Pleosporineae</taxon>
        <taxon>Phaeosphaeriaceae</taxon>
        <taxon>Parastagonospora</taxon>
    </lineage>
</organism>
<dbReference type="GeneID" id="5981023"/>
<reference evidence="3" key="1">
    <citation type="journal article" date="2007" name="Plant Cell">
        <title>Dothideomycete-plant interactions illuminated by genome sequencing and EST analysis of the wheat pathogen Stagonospora nodorum.</title>
        <authorList>
            <person name="Hane J.K."/>
            <person name="Lowe R.G."/>
            <person name="Solomon P.S."/>
            <person name="Tan K.C."/>
            <person name="Schoch C.L."/>
            <person name="Spatafora J.W."/>
            <person name="Crous P.W."/>
            <person name="Kodira C."/>
            <person name="Birren B.W."/>
            <person name="Galagan J.E."/>
            <person name="Torriani S.F."/>
            <person name="McDonald B.A."/>
            <person name="Oliver R.P."/>
        </authorList>
    </citation>
    <scope>NUCLEOTIDE SEQUENCE [LARGE SCALE GENOMIC DNA]</scope>
    <source>
        <strain evidence="3">SN15 / ATCC MYA-4574 / FGSC 10173</strain>
    </source>
</reference>
<gene>
    <name evidence="2" type="ORF">SNOG_13903</name>
</gene>
<dbReference type="InParanoid" id="Q0U2N1"/>
<evidence type="ECO:0000256" key="1">
    <source>
        <dbReference type="SAM" id="MobiDB-lite"/>
    </source>
</evidence>
<evidence type="ECO:0000313" key="3">
    <source>
        <dbReference type="Proteomes" id="UP000001055"/>
    </source>
</evidence>
<accession>Q0U2N1</accession>
<protein>
    <submittedName>
        <fullName evidence="2">Uncharacterized protein</fullName>
    </submittedName>
</protein>
<proteinExistence type="predicted"/>
<name>Q0U2N1_PHANO</name>